<dbReference type="RefSeq" id="WP_141387783.1">
    <property type="nucleotide sequence ID" value="NZ_BJNQ01000024.1"/>
</dbReference>
<dbReference type="SUPFAM" id="SSF82171">
    <property type="entry name" value="DPP6 N-terminal domain-like"/>
    <property type="match status" value="1"/>
</dbReference>
<name>A0A4Y4B7Z6_MICMQ</name>
<organism evidence="2 3">
    <name type="scientific">Microbacterium maritypicum</name>
    <name type="common">Microbacterium liquefaciens</name>
    <dbReference type="NCBI Taxonomy" id="33918"/>
    <lineage>
        <taxon>Bacteria</taxon>
        <taxon>Bacillati</taxon>
        <taxon>Actinomycetota</taxon>
        <taxon>Actinomycetes</taxon>
        <taxon>Micrococcales</taxon>
        <taxon>Microbacteriaceae</taxon>
        <taxon>Microbacterium</taxon>
    </lineage>
</organism>
<evidence type="ECO:0000313" key="3">
    <source>
        <dbReference type="Proteomes" id="UP000317410"/>
    </source>
</evidence>
<protein>
    <submittedName>
        <fullName evidence="2">Uncharacterized protein</fullName>
    </submittedName>
</protein>
<dbReference type="EMBL" id="BJNQ01000024">
    <property type="protein sequence ID" value="GEC76691.1"/>
    <property type="molecule type" value="Genomic_DNA"/>
</dbReference>
<proteinExistence type="predicted"/>
<dbReference type="AlphaFoldDB" id="A0A4Y4B7Z6"/>
<comment type="caution">
    <text evidence="2">The sequence shown here is derived from an EMBL/GenBank/DDBJ whole genome shotgun (WGS) entry which is preliminary data.</text>
</comment>
<keyword evidence="1" id="KW-0472">Membrane</keyword>
<feature type="transmembrane region" description="Helical" evidence="1">
    <location>
        <begin position="102"/>
        <end position="126"/>
    </location>
</feature>
<evidence type="ECO:0000313" key="2">
    <source>
        <dbReference type="EMBL" id="GEC76691.1"/>
    </source>
</evidence>
<keyword evidence="1" id="KW-0812">Transmembrane</keyword>
<accession>A0A4Y4B7Z6</accession>
<sequence>MSDIDLTTVPPYPVYRLEVDAHGAVTLDGVPIAEGDGATEEAIEHVAGILRADGHDAVRVIAVTPDGTDRMVVEADGTTHVIVDEVHDGKMAIGNRRVSRRAVIASIVTVAGLVVIGAATPVAIALTRPAPTPTATIAPPPGEGEQLAVLAPPGYDQTAAWAVAIRSNTTPTFLPDGRIAITTEAGDLRLLDPDTGKTVWKGNGSARGGKQLAATTIDGYDVLATARSGALTVWPLYVEDSTVDSVDYDLPRGAEVSFLGTEPLIVLPDQTVGFVTADGITRQDIPVTARPVMTTDAGVIAVDDTTIYTITPEGEVTGIPYTRPEGAGAITNLSAADSNTLIIVWSDEAQQDVIGAVDVATGDLPSFAVTRSAGVRNGATPLHAVDGTTLTYGSVWIRYGTSPSVRPLGTFTPTAITGTMVYGTANREAGWINVLDEQPQVSPFTTQELPLDPIAPSGITPDMAWIVADKVETTYLYALPRRNGAGDPTATPAP</sequence>
<reference evidence="2 3" key="1">
    <citation type="submission" date="2019-06" db="EMBL/GenBank/DDBJ databases">
        <title>Whole genome shotgun sequence of Microbacterium liquefaciens NBRC 15037.</title>
        <authorList>
            <person name="Hosoyama A."/>
            <person name="Uohara A."/>
            <person name="Ohji S."/>
            <person name="Ichikawa N."/>
        </authorList>
    </citation>
    <scope>NUCLEOTIDE SEQUENCE [LARGE SCALE GENOMIC DNA]</scope>
    <source>
        <strain evidence="2 3">NBRC 15037</strain>
    </source>
</reference>
<dbReference type="Proteomes" id="UP000317410">
    <property type="component" value="Unassembled WGS sequence"/>
</dbReference>
<keyword evidence="1" id="KW-1133">Transmembrane helix</keyword>
<gene>
    <name evidence="2" type="ORF">MLI01_28360</name>
</gene>
<evidence type="ECO:0000256" key="1">
    <source>
        <dbReference type="SAM" id="Phobius"/>
    </source>
</evidence>